<dbReference type="Gene3D" id="1.10.1660.10">
    <property type="match status" value="1"/>
</dbReference>
<organism evidence="2 3">
    <name type="scientific">Aquibacillus albus</name>
    <dbReference type="NCBI Taxonomy" id="1168171"/>
    <lineage>
        <taxon>Bacteria</taxon>
        <taxon>Bacillati</taxon>
        <taxon>Bacillota</taxon>
        <taxon>Bacilli</taxon>
        <taxon>Bacillales</taxon>
        <taxon>Bacillaceae</taxon>
        <taxon>Aquibacillus</taxon>
    </lineage>
</organism>
<dbReference type="InterPro" id="IPR010093">
    <property type="entry name" value="SinI_DNA-bd"/>
</dbReference>
<feature type="domain" description="Helix-turn-helix" evidence="1">
    <location>
        <begin position="149"/>
        <end position="193"/>
    </location>
</feature>
<evidence type="ECO:0000313" key="2">
    <source>
        <dbReference type="EMBL" id="MBM7571884.1"/>
    </source>
</evidence>
<dbReference type="NCBIfam" id="TIGR01764">
    <property type="entry name" value="excise"/>
    <property type="match status" value="1"/>
</dbReference>
<dbReference type="Proteomes" id="UP001296943">
    <property type="component" value="Unassembled WGS sequence"/>
</dbReference>
<reference evidence="2 3" key="1">
    <citation type="submission" date="2021-01" db="EMBL/GenBank/DDBJ databases">
        <title>Genomic Encyclopedia of Type Strains, Phase IV (KMG-IV): sequencing the most valuable type-strain genomes for metagenomic binning, comparative biology and taxonomic classification.</title>
        <authorList>
            <person name="Goeker M."/>
        </authorList>
    </citation>
    <scope>NUCLEOTIDE SEQUENCE [LARGE SCALE GENOMIC DNA]</scope>
    <source>
        <strain evidence="2 3">DSM 23711</strain>
    </source>
</reference>
<dbReference type="InterPro" id="IPR009061">
    <property type="entry name" value="DNA-bd_dom_put_sf"/>
</dbReference>
<accession>A0ABS2N168</accession>
<dbReference type="Pfam" id="PF12728">
    <property type="entry name" value="HTH_17"/>
    <property type="match status" value="1"/>
</dbReference>
<dbReference type="RefSeq" id="WP_204499884.1">
    <property type="nucleotide sequence ID" value="NZ_JAFBDR010000012.1"/>
</dbReference>
<name>A0ABS2N168_9BACI</name>
<proteinExistence type="predicted"/>
<comment type="caution">
    <text evidence="2">The sequence shown here is derived from an EMBL/GenBank/DDBJ whole genome shotgun (WGS) entry which is preliminary data.</text>
</comment>
<evidence type="ECO:0000259" key="1">
    <source>
        <dbReference type="Pfam" id="PF12728"/>
    </source>
</evidence>
<dbReference type="EMBL" id="JAFBDR010000012">
    <property type="protein sequence ID" value="MBM7571884.1"/>
    <property type="molecule type" value="Genomic_DNA"/>
</dbReference>
<evidence type="ECO:0000313" key="3">
    <source>
        <dbReference type="Proteomes" id="UP001296943"/>
    </source>
</evidence>
<gene>
    <name evidence="2" type="ORF">JOC48_002385</name>
</gene>
<keyword evidence="3" id="KW-1185">Reference proteome</keyword>
<dbReference type="SUPFAM" id="SSF46955">
    <property type="entry name" value="Putative DNA-binding domain"/>
    <property type="match status" value="1"/>
</dbReference>
<dbReference type="InterPro" id="IPR041657">
    <property type="entry name" value="HTH_17"/>
</dbReference>
<sequence length="225" mass="26203">MIDVREQEQEKLWDSILTLSNIDTEQAKVVFKAVIERSLRHVGMFTPFIASIPFRLPDHEHVQLLKNLEKQIIKHIAQQEEEKAYEFLIEYIEALSDLTESDSKIIRRRLMASILRQRCKRTASVPYRLTGKKAIPTITISDEEDEPLYYKPKEVAKRIGVSDQTVRRMCDRGKFPGAYQTDGGHWKIPKDVLITNEEQDQKAEQLFQQIDTKNKEAGDVDEFDL</sequence>
<protein>
    <submittedName>
        <fullName evidence="2">Excisionase family DNA binding protein</fullName>
    </submittedName>
</protein>